<evidence type="ECO:0000256" key="2">
    <source>
        <dbReference type="ARBA" id="ARBA00004141"/>
    </source>
</evidence>
<evidence type="ECO:0000256" key="10">
    <source>
        <dbReference type="ARBA" id="ARBA00023136"/>
    </source>
</evidence>
<dbReference type="Pfam" id="PF00512">
    <property type="entry name" value="HisKA"/>
    <property type="match status" value="1"/>
</dbReference>
<evidence type="ECO:0000313" key="13">
    <source>
        <dbReference type="EMBL" id="TCM65203.1"/>
    </source>
</evidence>
<dbReference type="PROSITE" id="PS51257">
    <property type="entry name" value="PROKAR_LIPOPROTEIN"/>
    <property type="match status" value="1"/>
</dbReference>
<dbReference type="SUPFAM" id="SSF55874">
    <property type="entry name" value="ATPase domain of HSP90 chaperone/DNA topoisomerase II/histidine kinase"/>
    <property type="match status" value="1"/>
</dbReference>
<dbReference type="InterPro" id="IPR004358">
    <property type="entry name" value="Sig_transdc_His_kin-like_C"/>
</dbReference>
<dbReference type="InterPro" id="IPR005467">
    <property type="entry name" value="His_kinase_dom"/>
</dbReference>
<dbReference type="InterPro" id="IPR036890">
    <property type="entry name" value="HATPase_C_sf"/>
</dbReference>
<dbReference type="GO" id="GO:0000155">
    <property type="term" value="F:phosphorelay sensor kinase activity"/>
    <property type="evidence" value="ECO:0007669"/>
    <property type="project" value="InterPro"/>
</dbReference>
<dbReference type="CDD" id="cd00082">
    <property type="entry name" value="HisKA"/>
    <property type="match status" value="1"/>
</dbReference>
<dbReference type="AlphaFoldDB" id="A0A4R1XZT0"/>
<comment type="catalytic activity">
    <reaction evidence="1">
        <text>ATP + protein L-histidine = ADP + protein N-phospho-L-histidine.</text>
        <dbReference type="EC" id="2.7.13.3"/>
    </reaction>
</comment>
<evidence type="ECO:0000313" key="14">
    <source>
        <dbReference type="Proteomes" id="UP000294963"/>
    </source>
</evidence>
<keyword evidence="6 11" id="KW-0812">Transmembrane</keyword>
<dbReference type="Gene3D" id="3.30.565.10">
    <property type="entry name" value="Histidine kinase-like ATPase, C-terminal domain"/>
    <property type="match status" value="1"/>
</dbReference>
<evidence type="ECO:0000256" key="3">
    <source>
        <dbReference type="ARBA" id="ARBA00012438"/>
    </source>
</evidence>
<dbReference type="EMBL" id="SLVJ01000015">
    <property type="protein sequence ID" value="TCM65203.1"/>
    <property type="molecule type" value="Genomic_DNA"/>
</dbReference>
<evidence type="ECO:0000256" key="4">
    <source>
        <dbReference type="ARBA" id="ARBA00022553"/>
    </source>
</evidence>
<dbReference type="InterPro" id="IPR036097">
    <property type="entry name" value="HisK_dim/P_sf"/>
</dbReference>
<dbReference type="Proteomes" id="UP000294963">
    <property type="component" value="Unassembled WGS sequence"/>
</dbReference>
<dbReference type="GO" id="GO:0005886">
    <property type="term" value="C:plasma membrane"/>
    <property type="evidence" value="ECO:0007669"/>
    <property type="project" value="TreeGrafter"/>
</dbReference>
<comment type="subcellular location">
    <subcellularLocation>
        <location evidence="2">Membrane</location>
        <topology evidence="2">Multi-pass membrane protein</topology>
    </subcellularLocation>
</comment>
<keyword evidence="8 11" id="KW-1133">Transmembrane helix</keyword>
<dbReference type="PRINTS" id="PR00344">
    <property type="entry name" value="BCTRLSENSOR"/>
</dbReference>
<evidence type="ECO:0000256" key="8">
    <source>
        <dbReference type="ARBA" id="ARBA00022989"/>
    </source>
</evidence>
<accession>A0A4R1XZT0</accession>
<keyword evidence="10 11" id="KW-0472">Membrane</keyword>
<dbReference type="InterPro" id="IPR050428">
    <property type="entry name" value="TCS_sensor_his_kinase"/>
</dbReference>
<evidence type="ECO:0000256" key="1">
    <source>
        <dbReference type="ARBA" id="ARBA00000085"/>
    </source>
</evidence>
<evidence type="ECO:0000256" key="5">
    <source>
        <dbReference type="ARBA" id="ARBA00022679"/>
    </source>
</evidence>
<dbReference type="SMART" id="SM00388">
    <property type="entry name" value="HisKA"/>
    <property type="match status" value="1"/>
</dbReference>
<reference evidence="13 14" key="1">
    <citation type="submission" date="2019-03" db="EMBL/GenBank/DDBJ databases">
        <title>Genomic analyses of the natural microbiome of Caenorhabditis elegans.</title>
        <authorList>
            <person name="Samuel B."/>
        </authorList>
    </citation>
    <scope>NUCLEOTIDE SEQUENCE [LARGE SCALE GENOMIC DNA]</scope>
    <source>
        <strain evidence="13 14">JUb89</strain>
    </source>
</reference>
<evidence type="ECO:0000259" key="12">
    <source>
        <dbReference type="PROSITE" id="PS50109"/>
    </source>
</evidence>
<evidence type="ECO:0000256" key="7">
    <source>
        <dbReference type="ARBA" id="ARBA00022777"/>
    </source>
</evidence>
<keyword evidence="4" id="KW-0597">Phosphoprotein</keyword>
<keyword evidence="9" id="KW-0902">Two-component regulatory system</keyword>
<dbReference type="PANTHER" id="PTHR45436:SF15">
    <property type="entry name" value="SENSOR HISTIDINE KINASE CUSS"/>
    <property type="match status" value="1"/>
</dbReference>
<dbReference type="PROSITE" id="PS50109">
    <property type="entry name" value="HIS_KIN"/>
    <property type="match status" value="1"/>
</dbReference>
<dbReference type="SMART" id="SM00387">
    <property type="entry name" value="HATPase_c"/>
    <property type="match status" value="1"/>
</dbReference>
<protein>
    <recommendedName>
        <fullName evidence="3">histidine kinase</fullName>
        <ecNumber evidence="3">2.7.13.3</ecNumber>
    </recommendedName>
</protein>
<name>A0A4R1XZT0_ACICA</name>
<dbReference type="Pfam" id="PF02518">
    <property type="entry name" value="HATPase_c"/>
    <property type="match status" value="1"/>
</dbReference>
<feature type="transmembrane region" description="Helical" evidence="11">
    <location>
        <begin position="12"/>
        <end position="33"/>
    </location>
</feature>
<evidence type="ECO:0000256" key="11">
    <source>
        <dbReference type="SAM" id="Phobius"/>
    </source>
</evidence>
<dbReference type="InterPro" id="IPR003594">
    <property type="entry name" value="HATPase_dom"/>
</dbReference>
<gene>
    <name evidence="13" type="ORF">EC844_11541</name>
</gene>
<comment type="caution">
    <text evidence="13">The sequence shown here is derived from an EMBL/GenBank/DDBJ whole genome shotgun (WGS) entry which is preliminary data.</text>
</comment>
<dbReference type="PANTHER" id="PTHR45436">
    <property type="entry name" value="SENSOR HISTIDINE KINASE YKOH"/>
    <property type="match status" value="1"/>
</dbReference>
<dbReference type="InterPro" id="IPR003661">
    <property type="entry name" value="HisK_dim/P_dom"/>
</dbReference>
<sequence length="442" mass="50326">MKQHYSLKRRLISYISIFSVILGCVLILAAYRISLRELNEILDAQMVYLAERVALNVHPIQSHFDSHEHYHEEDLFIDVWAYVDKTDEVHDQHLLVGKKENAGFYWHENGDGEWVTYILPTTEYQIQISQQLKVRKLLALELAGSMFLPYLLILPLAILGLVFIISRNLKPLDDMKSELSQRDPSDLALINNSAYPIELVPTINEMNDLFERISVSQQEQKQFVADAAHELRTPITALNLQSKILIRQFPEDRNLINLAKGLARIQHLVSQLLALAKQDNALNHEESMTNFSLNEVAVQCIEQLMNLAMEKEIDMGFIRNELVQIQSIEHSVHSIIYNLLDNAIKYTPNNGVINMSIYQSDPDHVTLLIEDSGQGLTTEQYTLVLKRFYRVHHHLTVGSGLGLPIVDKAIQQLGGSFNLSRSVELGGLSATVKLPLRLQHKA</sequence>
<dbReference type="OrthoDB" id="9809766at2"/>
<dbReference type="Gene3D" id="1.10.287.130">
    <property type="match status" value="1"/>
</dbReference>
<keyword evidence="7 13" id="KW-0418">Kinase</keyword>
<feature type="transmembrane region" description="Helical" evidence="11">
    <location>
        <begin position="147"/>
        <end position="166"/>
    </location>
</feature>
<dbReference type="SUPFAM" id="SSF47384">
    <property type="entry name" value="Homodimeric domain of signal transducing histidine kinase"/>
    <property type="match status" value="1"/>
</dbReference>
<evidence type="ECO:0000256" key="6">
    <source>
        <dbReference type="ARBA" id="ARBA00022692"/>
    </source>
</evidence>
<keyword evidence="5" id="KW-0808">Transferase</keyword>
<evidence type="ECO:0000256" key="9">
    <source>
        <dbReference type="ARBA" id="ARBA00023012"/>
    </source>
</evidence>
<organism evidence="13 14">
    <name type="scientific">Acinetobacter calcoaceticus</name>
    <dbReference type="NCBI Taxonomy" id="471"/>
    <lineage>
        <taxon>Bacteria</taxon>
        <taxon>Pseudomonadati</taxon>
        <taxon>Pseudomonadota</taxon>
        <taxon>Gammaproteobacteria</taxon>
        <taxon>Moraxellales</taxon>
        <taxon>Moraxellaceae</taxon>
        <taxon>Acinetobacter</taxon>
        <taxon>Acinetobacter calcoaceticus/baumannii complex</taxon>
    </lineage>
</organism>
<keyword evidence="14" id="KW-1185">Reference proteome</keyword>
<dbReference type="EC" id="2.7.13.3" evidence="3"/>
<proteinExistence type="predicted"/>
<feature type="domain" description="Histidine kinase" evidence="12">
    <location>
        <begin position="226"/>
        <end position="438"/>
    </location>
</feature>